<dbReference type="Pfam" id="PF00027">
    <property type="entry name" value="cNMP_binding"/>
    <property type="match status" value="1"/>
</dbReference>
<dbReference type="SUPFAM" id="SSF46785">
    <property type="entry name" value="Winged helix' DNA-binding domain"/>
    <property type="match status" value="1"/>
</dbReference>
<evidence type="ECO:0000256" key="3">
    <source>
        <dbReference type="ARBA" id="ARBA00023163"/>
    </source>
</evidence>
<name>A0A1Y6BYT5_9PROT</name>
<dbReference type="InterPro" id="IPR050397">
    <property type="entry name" value="Env_Response_Regulators"/>
</dbReference>
<keyword evidence="5" id="KW-0808">Transferase</keyword>
<dbReference type="InterPro" id="IPR018490">
    <property type="entry name" value="cNMP-bd_dom_sf"/>
</dbReference>
<dbReference type="EMBL" id="FWZX01000009">
    <property type="protein sequence ID" value="SMF27871.1"/>
    <property type="molecule type" value="Genomic_DNA"/>
</dbReference>
<gene>
    <name evidence="5" type="ORF">SAMN05428998_109124</name>
</gene>
<proteinExistence type="predicted"/>
<evidence type="ECO:0000313" key="5">
    <source>
        <dbReference type="EMBL" id="SMF27871.1"/>
    </source>
</evidence>
<dbReference type="Pfam" id="PF13545">
    <property type="entry name" value="HTH_Crp_2"/>
    <property type="match status" value="1"/>
</dbReference>
<dbReference type="InterPro" id="IPR036388">
    <property type="entry name" value="WH-like_DNA-bd_sf"/>
</dbReference>
<dbReference type="AlphaFoldDB" id="A0A1Y6BYT5"/>
<organism evidence="5 6">
    <name type="scientific">Tistlia consotensis USBA 355</name>
    <dbReference type="NCBI Taxonomy" id="560819"/>
    <lineage>
        <taxon>Bacteria</taxon>
        <taxon>Pseudomonadati</taxon>
        <taxon>Pseudomonadota</taxon>
        <taxon>Alphaproteobacteria</taxon>
        <taxon>Rhodospirillales</taxon>
        <taxon>Rhodovibrionaceae</taxon>
        <taxon>Tistlia</taxon>
    </lineage>
</organism>
<keyword evidence="6" id="KW-1185">Reference proteome</keyword>
<dbReference type="STRING" id="560819.SAMN05428998_109124"/>
<dbReference type="CDD" id="cd00038">
    <property type="entry name" value="CAP_ED"/>
    <property type="match status" value="1"/>
</dbReference>
<dbReference type="InterPro" id="IPR012318">
    <property type="entry name" value="HTH_CRP"/>
</dbReference>
<dbReference type="SMART" id="SM00419">
    <property type="entry name" value="HTH_CRP"/>
    <property type="match status" value="1"/>
</dbReference>
<dbReference type="SUPFAM" id="SSF51206">
    <property type="entry name" value="cAMP-binding domain-like"/>
    <property type="match status" value="1"/>
</dbReference>
<keyword evidence="2" id="KW-0238">DNA-binding</keyword>
<sequence>MAKGGNDSKDPLPGGGWQAPWKELFEGCSSEALNMIARAKSDGRKVRAGQEIFGPGRRPGGVCLLDDGWVSLYSLLPDGRRQILHFALPGAVLDFGPVLRANAAYGAQALTDAVVSLLPQEALDGLSRSHPEVGLRLAQVMSSDRSLSYDHLTSVGRRSARERVAHLLLELFVRARAQWPCHRVAELNLPLTQAHIGEATALTGVHVNRVLRELRNDGIVGFHYRRLTILDPDRLIDVSGIDPQLAVGWGKPDAIDE</sequence>
<reference evidence="5 6" key="1">
    <citation type="submission" date="2017-04" db="EMBL/GenBank/DDBJ databases">
        <authorList>
            <person name="Afonso C.L."/>
            <person name="Miller P.J."/>
            <person name="Scott M.A."/>
            <person name="Spackman E."/>
            <person name="Goraichik I."/>
            <person name="Dimitrov K.M."/>
            <person name="Suarez D.L."/>
            <person name="Swayne D.E."/>
        </authorList>
    </citation>
    <scope>NUCLEOTIDE SEQUENCE [LARGE SCALE GENOMIC DNA]</scope>
    <source>
        <strain evidence="5 6">USBA 355</strain>
    </source>
</reference>
<evidence type="ECO:0000259" key="4">
    <source>
        <dbReference type="PROSITE" id="PS51063"/>
    </source>
</evidence>
<dbReference type="PANTHER" id="PTHR24567:SF68">
    <property type="entry name" value="DNA-BINDING TRANSCRIPTIONAL DUAL REGULATOR CRP"/>
    <property type="match status" value="1"/>
</dbReference>
<evidence type="ECO:0000256" key="2">
    <source>
        <dbReference type="ARBA" id="ARBA00023125"/>
    </source>
</evidence>
<evidence type="ECO:0000256" key="1">
    <source>
        <dbReference type="ARBA" id="ARBA00023015"/>
    </source>
</evidence>
<keyword evidence="1" id="KW-0805">Transcription regulation</keyword>
<keyword evidence="5" id="KW-0418">Kinase</keyword>
<dbReference type="Proteomes" id="UP000192917">
    <property type="component" value="Unassembled WGS sequence"/>
</dbReference>
<dbReference type="PROSITE" id="PS51063">
    <property type="entry name" value="HTH_CRP_2"/>
    <property type="match status" value="1"/>
</dbReference>
<dbReference type="Gene3D" id="1.10.10.10">
    <property type="entry name" value="Winged helix-like DNA-binding domain superfamily/Winged helix DNA-binding domain"/>
    <property type="match status" value="1"/>
</dbReference>
<accession>A0A1Y6BYT5</accession>
<protein>
    <submittedName>
        <fullName evidence="5">cAMP-binding domain of CRP or a regulatory subunit of cAMP-dependent protein kinases</fullName>
    </submittedName>
</protein>
<dbReference type="InterPro" id="IPR036390">
    <property type="entry name" value="WH_DNA-bd_sf"/>
</dbReference>
<dbReference type="Gene3D" id="2.60.120.10">
    <property type="entry name" value="Jelly Rolls"/>
    <property type="match status" value="1"/>
</dbReference>
<dbReference type="SMART" id="SM00100">
    <property type="entry name" value="cNMP"/>
    <property type="match status" value="1"/>
</dbReference>
<evidence type="ECO:0000313" key="6">
    <source>
        <dbReference type="Proteomes" id="UP000192917"/>
    </source>
</evidence>
<feature type="domain" description="HTH crp-type" evidence="4">
    <location>
        <begin position="158"/>
        <end position="233"/>
    </location>
</feature>
<dbReference type="GO" id="GO:0005829">
    <property type="term" value="C:cytosol"/>
    <property type="evidence" value="ECO:0007669"/>
    <property type="project" value="TreeGrafter"/>
</dbReference>
<dbReference type="InterPro" id="IPR000595">
    <property type="entry name" value="cNMP-bd_dom"/>
</dbReference>
<dbReference type="RefSeq" id="WP_085123179.1">
    <property type="nucleotide sequence ID" value="NZ_FWZX01000009.1"/>
</dbReference>
<dbReference type="GO" id="GO:0016301">
    <property type="term" value="F:kinase activity"/>
    <property type="evidence" value="ECO:0007669"/>
    <property type="project" value="UniProtKB-KW"/>
</dbReference>
<keyword evidence="3" id="KW-0804">Transcription</keyword>
<dbReference type="InterPro" id="IPR014710">
    <property type="entry name" value="RmlC-like_jellyroll"/>
</dbReference>
<dbReference type="GO" id="GO:0003700">
    <property type="term" value="F:DNA-binding transcription factor activity"/>
    <property type="evidence" value="ECO:0007669"/>
    <property type="project" value="TreeGrafter"/>
</dbReference>
<dbReference type="GO" id="GO:0003677">
    <property type="term" value="F:DNA binding"/>
    <property type="evidence" value="ECO:0007669"/>
    <property type="project" value="UniProtKB-KW"/>
</dbReference>
<dbReference type="PANTHER" id="PTHR24567">
    <property type="entry name" value="CRP FAMILY TRANSCRIPTIONAL REGULATORY PROTEIN"/>
    <property type="match status" value="1"/>
</dbReference>